<dbReference type="Proteomes" id="UP000292884">
    <property type="component" value="Unassembled WGS sequence"/>
</dbReference>
<reference evidence="1 2" key="1">
    <citation type="submission" date="2019-02" db="EMBL/GenBank/DDBJ databases">
        <title>Pedobacter sp. RP-1-13 sp. nov., isolated from Arctic soil.</title>
        <authorList>
            <person name="Dahal R.H."/>
        </authorList>
    </citation>
    <scope>NUCLEOTIDE SEQUENCE [LARGE SCALE GENOMIC DNA]</scope>
    <source>
        <strain evidence="1 2">RP-1-13</strain>
    </source>
</reference>
<proteinExistence type="predicted"/>
<dbReference type="OrthoDB" id="744966at2"/>
<dbReference type="EMBL" id="SJSK01000007">
    <property type="protein sequence ID" value="TCC87244.1"/>
    <property type="molecule type" value="Genomic_DNA"/>
</dbReference>
<sequence>MRYSEEEVQAFILDTNGIHHLPRAAFAEIMRQRPYEEVRGKKLIFIDMKYWISFRIVLDNETTSMAQEQKILYKNIYHQLIQLTEKAEVACVVSDSILTEIEKMPLEKKLKTASLMDKLKITVILNGLNACSLEFINIDRISVGKQPIENYHLSSVYEANRFLTAMTFKKLEDEPNLLFNLLYDSISGMTVEEYLKETDGDFYDASEQFAQIMNDTKQIDTSPHNYKGLLIQGLKSQIEPLKNILKHSPIGQIDPVKHLPLYRTHAPFLYLHSAIHAAINIEISRKVHKNDFYDLSHSCIGVGYADYFFTEKKFHHLLKSKPIDCTSYYKCEIYSEPLEIMNLLKQLNNN</sequence>
<accession>A0A4R0MMP3</accession>
<protein>
    <submittedName>
        <fullName evidence="1">Uncharacterized protein</fullName>
    </submittedName>
</protein>
<keyword evidence="2" id="KW-1185">Reference proteome</keyword>
<organism evidence="1 2">
    <name type="scientific">Pedobacter frigiditerrae</name>
    <dbReference type="NCBI Taxonomy" id="2530452"/>
    <lineage>
        <taxon>Bacteria</taxon>
        <taxon>Pseudomonadati</taxon>
        <taxon>Bacteroidota</taxon>
        <taxon>Sphingobacteriia</taxon>
        <taxon>Sphingobacteriales</taxon>
        <taxon>Sphingobacteriaceae</taxon>
        <taxon>Pedobacter</taxon>
    </lineage>
</organism>
<comment type="caution">
    <text evidence="1">The sequence shown here is derived from an EMBL/GenBank/DDBJ whole genome shotgun (WGS) entry which is preliminary data.</text>
</comment>
<gene>
    <name evidence="1" type="ORF">EZ428_21295</name>
</gene>
<name>A0A4R0MMP3_9SPHI</name>
<evidence type="ECO:0000313" key="1">
    <source>
        <dbReference type="EMBL" id="TCC87244.1"/>
    </source>
</evidence>
<evidence type="ECO:0000313" key="2">
    <source>
        <dbReference type="Proteomes" id="UP000292884"/>
    </source>
</evidence>
<dbReference type="RefSeq" id="WP_131555332.1">
    <property type="nucleotide sequence ID" value="NZ_SJSK01000007.1"/>
</dbReference>
<dbReference type="AlphaFoldDB" id="A0A4R0MMP3"/>